<organism evidence="1 2">
    <name type="scientific">Araneus ventricosus</name>
    <name type="common">Orbweaver spider</name>
    <name type="synonym">Epeira ventricosa</name>
    <dbReference type="NCBI Taxonomy" id="182803"/>
    <lineage>
        <taxon>Eukaryota</taxon>
        <taxon>Metazoa</taxon>
        <taxon>Ecdysozoa</taxon>
        <taxon>Arthropoda</taxon>
        <taxon>Chelicerata</taxon>
        <taxon>Arachnida</taxon>
        <taxon>Araneae</taxon>
        <taxon>Araneomorphae</taxon>
        <taxon>Entelegynae</taxon>
        <taxon>Araneoidea</taxon>
        <taxon>Araneidae</taxon>
        <taxon>Araneus</taxon>
    </lineage>
</organism>
<dbReference type="AlphaFoldDB" id="A0A4Y2B1X1"/>
<sequence>MGPKSHTIIIVPTTRSENLLTDTAASHPRTRGVTYVLVVSSYCSWCRPCTRGVILLLVVSPMYSWCHPITRGVIHVLVLGRLFRGIGPLPSTIPSSNFIKIAAMRVK</sequence>
<gene>
    <name evidence="1" type="ORF">AVEN_222789_1</name>
</gene>
<accession>A0A4Y2B1X1</accession>
<name>A0A4Y2B1X1_ARAVE</name>
<keyword evidence="2" id="KW-1185">Reference proteome</keyword>
<reference evidence="1 2" key="1">
    <citation type="journal article" date="2019" name="Sci. Rep.">
        <title>Orb-weaving spider Araneus ventricosus genome elucidates the spidroin gene catalogue.</title>
        <authorList>
            <person name="Kono N."/>
            <person name="Nakamura H."/>
            <person name="Ohtoshi R."/>
            <person name="Moran D.A.P."/>
            <person name="Shinohara A."/>
            <person name="Yoshida Y."/>
            <person name="Fujiwara M."/>
            <person name="Mori M."/>
            <person name="Tomita M."/>
            <person name="Arakawa K."/>
        </authorList>
    </citation>
    <scope>NUCLEOTIDE SEQUENCE [LARGE SCALE GENOMIC DNA]</scope>
</reference>
<protein>
    <submittedName>
        <fullName evidence="1">Uncharacterized protein</fullName>
    </submittedName>
</protein>
<dbReference type="EMBL" id="BGPR01000042">
    <property type="protein sequence ID" value="GBL85335.1"/>
    <property type="molecule type" value="Genomic_DNA"/>
</dbReference>
<evidence type="ECO:0000313" key="2">
    <source>
        <dbReference type="Proteomes" id="UP000499080"/>
    </source>
</evidence>
<proteinExistence type="predicted"/>
<dbReference type="Proteomes" id="UP000499080">
    <property type="component" value="Unassembled WGS sequence"/>
</dbReference>
<evidence type="ECO:0000313" key="1">
    <source>
        <dbReference type="EMBL" id="GBL85335.1"/>
    </source>
</evidence>
<comment type="caution">
    <text evidence="1">The sequence shown here is derived from an EMBL/GenBank/DDBJ whole genome shotgun (WGS) entry which is preliminary data.</text>
</comment>